<dbReference type="Proteomes" id="UP001530377">
    <property type="component" value="Unassembled WGS sequence"/>
</dbReference>
<sequence length="135" mass="13826">MDGGGGGGGPRTIVAEDDGADDGVDQIYQHGAAEGKAFIETIIAGGGEASSGGSGAAIPVLSPLEIYSPGIVFGVGGAEDNGARQMRERELRREADADAVRRIAGIRDAIESTKDSMGMVDANDLMKKFEEIMGV</sequence>
<evidence type="ECO:0000313" key="2">
    <source>
        <dbReference type="Proteomes" id="UP001530377"/>
    </source>
</evidence>
<keyword evidence="2" id="KW-1185">Reference proteome</keyword>
<dbReference type="EMBL" id="JALLPB020000450">
    <property type="protein sequence ID" value="KAL3809010.1"/>
    <property type="molecule type" value="Genomic_DNA"/>
</dbReference>
<protein>
    <submittedName>
        <fullName evidence="1">Uncharacterized protein</fullName>
    </submittedName>
</protein>
<comment type="caution">
    <text evidence="1">The sequence shown here is derived from an EMBL/GenBank/DDBJ whole genome shotgun (WGS) entry which is preliminary data.</text>
</comment>
<organism evidence="1 2">
    <name type="scientific">Cyclostephanos tholiformis</name>
    <dbReference type="NCBI Taxonomy" id="382380"/>
    <lineage>
        <taxon>Eukaryota</taxon>
        <taxon>Sar</taxon>
        <taxon>Stramenopiles</taxon>
        <taxon>Ochrophyta</taxon>
        <taxon>Bacillariophyta</taxon>
        <taxon>Coscinodiscophyceae</taxon>
        <taxon>Thalassiosirophycidae</taxon>
        <taxon>Stephanodiscales</taxon>
        <taxon>Stephanodiscaceae</taxon>
        <taxon>Cyclostephanos</taxon>
    </lineage>
</organism>
<name>A0ABD3RN75_9STRA</name>
<proteinExistence type="predicted"/>
<accession>A0ABD3RN75</accession>
<evidence type="ECO:0000313" key="1">
    <source>
        <dbReference type="EMBL" id="KAL3809010.1"/>
    </source>
</evidence>
<reference evidence="1 2" key="1">
    <citation type="submission" date="2024-10" db="EMBL/GenBank/DDBJ databases">
        <title>Updated reference genomes for cyclostephanoid diatoms.</title>
        <authorList>
            <person name="Roberts W.R."/>
            <person name="Alverson A.J."/>
        </authorList>
    </citation>
    <scope>NUCLEOTIDE SEQUENCE [LARGE SCALE GENOMIC DNA]</scope>
    <source>
        <strain evidence="1 2">AJA228-03</strain>
    </source>
</reference>
<dbReference type="AlphaFoldDB" id="A0ABD3RN75"/>
<gene>
    <name evidence="1" type="ORF">ACHAXA_000290</name>
</gene>